<evidence type="ECO:0000313" key="4">
    <source>
        <dbReference type="Proteomes" id="UP000320762"/>
    </source>
</evidence>
<evidence type="ECO:0000256" key="2">
    <source>
        <dbReference type="SAM" id="SignalP"/>
    </source>
</evidence>
<dbReference type="AlphaFoldDB" id="A0A550CC26"/>
<organism evidence="3 4">
    <name type="scientific">Schizophyllum amplum</name>
    <dbReference type="NCBI Taxonomy" id="97359"/>
    <lineage>
        <taxon>Eukaryota</taxon>
        <taxon>Fungi</taxon>
        <taxon>Dikarya</taxon>
        <taxon>Basidiomycota</taxon>
        <taxon>Agaricomycotina</taxon>
        <taxon>Agaricomycetes</taxon>
        <taxon>Agaricomycetidae</taxon>
        <taxon>Agaricales</taxon>
        <taxon>Schizophyllaceae</taxon>
        <taxon>Schizophyllum</taxon>
    </lineage>
</organism>
<name>A0A550CC26_9AGAR</name>
<feature type="signal peptide" evidence="2">
    <location>
        <begin position="1"/>
        <end position="31"/>
    </location>
</feature>
<feature type="chain" id="PRO_5022015431" evidence="2">
    <location>
        <begin position="32"/>
        <end position="118"/>
    </location>
</feature>
<reference evidence="3 4" key="1">
    <citation type="journal article" date="2019" name="New Phytol.">
        <title>Comparative genomics reveals unique wood-decay strategies and fruiting body development in the Schizophyllaceae.</title>
        <authorList>
            <person name="Almasi E."/>
            <person name="Sahu N."/>
            <person name="Krizsan K."/>
            <person name="Balint B."/>
            <person name="Kovacs G.M."/>
            <person name="Kiss B."/>
            <person name="Cseklye J."/>
            <person name="Drula E."/>
            <person name="Henrissat B."/>
            <person name="Nagy I."/>
            <person name="Chovatia M."/>
            <person name="Adam C."/>
            <person name="LaButti K."/>
            <person name="Lipzen A."/>
            <person name="Riley R."/>
            <person name="Grigoriev I.V."/>
            <person name="Nagy L.G."/>
        </authorList>
    </citation>
    <scope>NUCLEOTIDE SEQUENCE [LARGE SCALE GENOMIC DNA]</scope>
    <source>
        <strain evidence="3 4">NL-1724</strain>
    </source>
</reference>
<dbReference type="EMBL" id="VDMD01000013">
    <property type="protein sequence ID" value="TRM62345.1"/>
    <property type="molecule type" value="Genomic_DNA"/>
</dbReference>
<evidence type="ECO:0000313" key="3">
    <source>
        <dbReference type="EMBL" id="TRM62345.1"/>
    </source>
</evidence>
<gene>
    <name evidence="3" type="ORF">BD626DRAFT_537663</name>
</gene>
<dbReference type="Proteomes" id="UP000320762">
    <property type="component" value="Unassembled WGS sequence"/>
</dbReference>
<proteinExistence type="predicted"/>
<sequence>MLSGIAYLSIVSFQLIAMSTAIASCVFVARAEVPEDNDFLLSWLGSGIAGCATPFGRMAEFCQQHYSRDKPARAEIAQNWAPRTIKAHRWHLDNRSPYGHAQRNLERPSPSKPGQAFI</sequence>
<protein>
    <submittedName>
        <fullName evidence="3">Uncharacterized protein</fullName>
    </submittedName>
</protein>
<keyword evidence="4" id="KW-1185">Reference proteome</keyword>
<accession>A0A550CC26</accession>
<keyword evidence="2" id="KW-0732">Signal</keyword>
<feature type="region of interest" description="Disordered" evidence="1">
    <location>
        <begin position="94"/>
        <end position="118"/>
    </location>
</feature>
<comment type="caution">
    <text evidence="3">The sequence shown here is derived from an EMBL/GenBank/DDBJ whole genome shotgun (WGS) entry which is preliminary data.</text>
</comment>
<evidence type="ECO:0000256" key="1">
    <source>
        <dbReference type="SAM" id="MobiDB-lite"/>
    </source>
</evidence>